<feature type="transmembrane region" description="Helical" evidence="10">
    <location>
        <begin position="544"/>
        <end position="566"/>
    </location>
</feature>
<gene>
    <name evidence="12" type="primary">ABCG22</name>
    <name evidence="12" type="ORF">KSP39_PZI016820</name>
</gene>
<dbReference type="Pfam" id="PF01061">
    <property type="entry name" value="ABC2_membrane"/>
    <property type="match status" value="1"/>
</dbReference>
<dbReference type="InterPro" id="IPR013525">
    <property type="entry name" value="ABC2_TM"/>
</dbReference>
<dbReference type="PANTHER" id="PTHR48041">
    <property type="entry name" value="ABC TRANSPORTER G FAMILY MEMBER 28"/>
    <property type="match status" value="1"/>
</dbReference>
<dbReference type="Pfam" id="PF00005">
    <property type="entry name" value="ABC_tran"/>
    <property type="match status" value="1"/>
</dbReference>
<evidence type="ECO:0000256" key="5">
    <source>
        <dbReference type="ARBA" id="ARBA00022741"/>
    </source>
</evidence>
<evidence type="ECO:0000259" key="11">
    <source>
        <dbReference type="PROSITE" id="PS50893"/>
    </source>
</evidence>
<dbReference type="PANTHER" id="PTHR48041:SF94">
    <property type="entry name" value="ABC TRANSPORTER G FAMILY MEMBER 22"/>
    <property type="match status" value="1"/>
</dbReference>
<feature type="transmembrane region" description="Helical" evidence="10">
    <location>
        <begin position="720"/>
        <end position="738"/>
    </location>
</feature>
<evidence type="ECO:0000256" key="2">
    <source>
        <dbReference type="ARBA" id="ARBA00005814"/>
    </source>
</evidence>
<evidence type="ECO:0000313" key="13">
    <source>
        <dbReference type="Proteomes" id="UP001418222"/>
    </source>
</evidence>
<keyword evidence="5" id="KW-0547">Nucleotide-binding</keyword>
<feature type="domain" description="ABC transporter" evidence="11">
    <location>
        <begin position="155"/>
        <end position="396"/>
    </location>
</feature>
<feature type="region of interest" description="Disordered" evidence="9">
    <location>
        <begin position="1"/>
        <end position="28"/>
    </location>
</feature>
<reference evidence="12 13" key="1">
    <citation type="journal article" date="2022" name="Nat. Plants">
        <title>Genomes of leafy and leafless Platanthera orchids illuminate the evolution of mycoheterotrophy.</title>
        <authorList>
            <person name="Li M.H."/>
            <person name="Liu K.W."/>
            <person name="Li Z."/>
            <person name="Lu H.C."/>
            <person name="Ye Q.L."/>
            <person name="Zhang D."/>
            <person name="Wang J.Y."/>
            <person name="Li Y.F."/>
            <person name="Zhong Z.M."/>
            <person name="Liu X."/>
            <person name="Yu X."/>
            <person name="Liu D.K."/>
            <person name="Tu X.D."/>
            <person name="Liu B."/>
            <person name="Hao Y."/>
            <person name="Liao X.Y."/>
            <person name="Jiang Y.T."/>
            <person name="Sun W.H."/>
            <person name="Chen J."/>
            <person name="Chen Y.Q."/>
            <person name="Ai Y."/>
            <person name="Zhai J.W."/>
            <person name="Wu S.S."/>
            <person name="Zhou Z."/>
            <person name="Hsiao Y.Y."/>
            <person name="Wu W.L."/>
            <person name="Chen Y.Y."/>
            <person name="Lin Y.F."/>
            <person name="Hsu J.L."/>
            <person name="Li C.Y."/>
            <person name="Wang Z.W."/>
            <person name="Zhao X."/>
            <person name="Zhong W.Y."/>
            <person name="Ma X.K."/>
            <person name="Ma L."/>
            <person name="Huang J."/>
            <person name="Chen G.Z."/>
            <person name="Huang M.Z."/>
            <person name="Huang L."/>
            <person name="Peng D.H."/>
            <person name="Luo Y.B."/>
            <person name="Zou S.Q."/>
            <person name="Chen S.P."/>
            <person name="Lan S."/>
            <person name="Tsai W.C."/>
            <person name="Van de Peer Y."/>
            <person name="Liu Z.J."/>
        </authorList>
    </citation>
    <scope>NUCLEOTIDE SEQUENCE [LARGE SCALE GENOMIC DNA]</scope>
    <source>
        <strain evidence="12">Lor287</strain>
    </source>
</reference>
<comment type="subcellular location">
    <subcellularLocation>
        <location evidence="1">Membrane</location>
        <topology evidence="1">Multi-pass membrane protein</topology>
    </subcellularLocation>
</comment>
<feature type="compositionally biased region" description="Basic and acidic residues" evidence="9">
    <location>
        <begin position="11"/>
        <end position="26"/>
    </location>
</feature>
<evidence type="ECO:0000313" key="12">
    <source>
        <dbReference type="EMBL" id="KAK8930602.1"/>
    </source>
</evidence>
<dbReference type="GO" id="GO:0140359">
    <property type="term" value="F:ABC-type transporter activity"/>
    <property type="evidence" value="ECO:0007669"/>
    <property type="project" value="InterPro"/>
</dbReference>
<dbReference type="SUPFAM" id="SSF52540">
    <property type="entry name" value="P-loop containing nucleoside triphosphate hydrolases"/>
    <property type="match status" value="1"/>
</dbReference>
<dbReference type="EMBL" id="JBBWWQ010000014">
    <property type="protein sequence ID" value="KAK8930602.1"/>
    <property type="molecule type" value="Genomic_DNA"/>
</dbReference>
<feature type="transmembrane region" description="Helical" evidence="10">
    <location>
        <begin position="598"/>
        <end position="617"/>
    </location>
</feature>
<feature type="transmembrane region" description="Helical" evidence="10">
    <location>
        <begin position="512"/>
        <end position="532"/>
    </location>
</feature>
<evidence type="ECO:0000256" key="6">
    <source>
        <dbReference type="ARBA" id="ARBA00022840"/>
    </source>
</evidence>
<evidence type="ECO:0000256" key="10">
    <source>
        <dbReference type="SAM" id="Phobius"/>
    </source>
</evidence>
<evidence type="ECO:0000256" key="1">
    <source>
        <dbReference type="ARBA" id="ARBA00004141"/>
    </source>
</evidence>
<protein>
    <submittedName>
        <fullName evidence="12">ABC transporter G family member 22</fullName>
    </submittedName>
</protein>
<dbReference type="InterPro" id="IPR050352">
    <property type="entry name" value="ABCG_transporters"/>
</dbReference>
<sequence>MDSSASGLARTKSEQLETKPAAKDSLSRTASAEAITMLEINSSGGVGLAGKPSSGKKLVGTSPGRKGVCRHIRKSRSAQLKFDPEDVTSGAALSRASSASLGFSFTFTGFTAPPEDISGDVRPFSDDENDLEAGMKRKKMIMEPTLPIYLKFTEVKYKVIIKGVTSSTEKVILTGITGSASPGEVLALMGPSGSGKTTLLSLLGGRAHGNIVEGSITYNDERYSKSLKRRIGFVTQDDVLFAHLTVRETLTYSALLRLPKTMTKQQKQERATNVILDLGLERCQDTMIGGSFVRGVSGGERKRVCIGNEIIMNPSLLFLDEPTSGLDSTTALRIIQILHDIAEDGKTVITTIHQPSSRLFHKFDKLILLGKGSLLYYGNASEAMFYFQSIGCSPLMAMNPAEFLLDLANGNTNDISVPSELDDMVRTENLRSGVRNEKPTPADVHEYLVEAYENRVADREKKRLLMPIPIGEDLKAKLFSPNREWGGATWRQQYSILFWRGLKERRHDYLSWMRITQVLATAIILGLLWWQSDINTVKGLQDQAGLLFFIAVFWGFFPVFTAIFTFPQERAMLNKERAVDMYRLSAYFMARTTSDLPLDLFLPVIFMLIVYFMAGLRQSPGPFFLSMLAVFLSIVAAQGLGLAIGATLMDIKKATTLASVTVMAFMLAGGFFIKRVPAFISWIHYLSFNYHTYRLLLKIQYDHLPSYPNTNLLHSGVKEVAAMIAMAFGYRLLAYVSLRRMNVTKGA</sequence>
<dbReference type="Gene3D" id="3.40.50.300">
    <property type="entry name" value="P-loop containing nucleotide triphosphate hydrolases"/>
    <property type="match status" value="1"/>
</dbReference>
<dbReference type="GO" id="GO:0005524">
    <property type="term" value="F:ATP binding"/>
    <property type="evidence" value="ECO:0007669"/>
    <property type="project" value="UniProtKB-KW"/>
</dbReference>
<dbReference type="Pfam" id="PF19055">
    <property type="entry name" value="ABC2_membrane_7"/>
    <property type="match status" value="1"/>
</dbReference>
<dbReference type="GO" id="GO:0016887">
    <property type="term" value="F:ATP hydrolysis activity"/>
    <property type="evidence" value="ECO:0007669"/>
    <property type="project" value="InterPro"/>
</dbReference>
<dbReference type="AlphaFoldDB" id="A0AAP0B6T1"/>
<keyword evidence="4 10" id="KW-0812">Transmembrane</keyword>
<proteinExistence type="inferred from homology"/>
<evidence type="ECO:0000256" key="8">
    <source>
        <dbReference type="ARBA" id="ARBA00023136"/>
    </source>
</evidence>
<keyword evidence="6" id="KW-0067">ATP-binding</keyword>
<accession>A0AAP0B6T1</accession>
<feature type="transmembrane region" description="Helical" evidence="10">
    <location>
        <begin position="623"/>
        <end position="644"/>
    </location>
</feature>
<dbReference type="InterPro" id="IPR003439">
    <property type="entry name" value="ABC_transporter-like_ATP-bd"/>
</dbReference>
<keyword evidence="7 10" id="KW-1133">Transmembrane helix</keyword>
<dbReference type="GO" id="GO:0016020">
    <property type="term" value="C:membrane"/>
    <property type="evidence" value="ECO:0007669"/>
    <property type="project" value="UniProtKB-SubCell"/>
</dbReference>
<dbReference type="FunFam" id="3.40.50.300:FF:000337">
    <property type="entry name" value="ABC transporter G family member 22"/>
    <property type="match status" value="1"/>
</dbReference>
<evidence type="ECO:0000256" key="3">
    <source>
        <dbReference type="ARBA" id="ARBA00022448"/>
    </source>
</evidence>
<dbReference type="PROSITE" id="PS50893">
    <property type="entry name" value="ABC_TRANSPORTER_2"/>
    <property type="match status" value="1"/>
</dbReference>
<feature type="transmembrane region" description="Helical" evidence="10">
    <location>
        <begin position="656"/>
        <end position="673"/>
    </location>
</feature>
<name>A0AAP0B6T1_9ASPA</name>
<dbReference type="Proteomes" id="UP001418222">
    <property type="component" value="Unassembled WGS sequence"/>
</dbReference>
<dbReference type="InterPro" id="IPR003593">
    <property type="entry name" value="AAA+_ATPase"/>
</dbReference>
<keyword evidence="13" id="KW-1185">Reference proteome</keyword>
<dbReference type="SMART" id="SM00382">
    <property type="entry name" value="AAA"/>
    <property type="match status" value="1"/>
</dbReference>
<comment type="similarity">
    <text evidence="2">Belongs to the ABC transporter superfamily. ABCG family. Eye pigment precursor importer (TC 3.A.1.204) subfamily.</text>
</comment>
<dbReference type="InterPro" id="IPR027417">
    <property type="entry name" value="P-loop_NTPase"/>
</dbReference>
<evidence type="ECO:0000256" key="4">
    <source>
        <dbReference type="ARBA" id="ARBA00022692"/>
    </source>
</evidence>
<keyword evidence="8 10" id="KW-0472">Membrane</keyword>
<comment type="caution">
    <text evidence="12">The sequence shown here is derived from an EMBL/GenBank/DDBJ whole genome shotgun (WGS) entry which is preliminary data.</text>
</comment>
<dbReference type="InterPro" id="IPR043926">
    <property type="entry name" value="ABCG_dom"/>
</dbReference>
<keyword evidence="3" id="KW-0813">Transport</keyword>
<dbReference type="CDD" id="cd03213">
    <property type="entry name" value="ABCG_EPDR"/>
    <property type="match status" value="1"/>
</dbReference>
<feature type="region of interest" description="Disordered" evidence="9">
    <location>
        <begin position="43"/>
        <end position="70"/>
    </location>
</feature>
<evidence type="ECO:0000256" key="7">
    <source>
        <dbReference type="ARBA" id="ARBA00022989"/>
    </source>
</evidence>
<organism evidence="12 13">
    <name type="scientific">Platanthera zijinensis</name>
    <dbReference type="NCBI Taxonomy" id="2320716"/>
    <lineage>
        <taxon>Eukaryota</taxon>
        <taxon>Viridiplantae</taxon>
        <taxon>Streptophyta</taxon>
        <taxon>Embryophyta</taxon>
        <taxon>Tracheophyta</taxon>
        <taxon>Spermatophyta</taxon>
        <taxon>Magnoliopsida</taxon>
        <taxon>Liliopsida</taxon>
        <taxon>Asparagales</taxon>
        <taxon>Orchidaceae</taxon>
        <taxon>Orchidoideae</taxon>
        <taxon>Orchideae</taxon>
        <taxon>Orchidinae</taxon>
        <taxon>Platanthera</taxon>
    </lineage>
</organism>
<dbReference type="InterPro" id="IPR017871">
    <property type="entry name" value="ABC_transporter-like_CS"/>
</dbReference>
<evidence type="ECO:0000256" key="9">
    <source>
        <dbReference type="SAM" id="MobiDB-lite"/>
    </source>
</evidence>
<dbReference type="PROSITE" id="PS00211">
    <property type="entry name" value="ABC_TRANSPORTER_1"/>
    <property type="match status" value="1"/>
</dbReference>